<comment type="caution">
    <text evidence="1">The sequence shown here is derived from an EMBL/GenBank/DDBJ whole genome shotgun (WGS) entry which is preliminary data.</text>
</comment>
<organism evidence="1 2">
    <name type="scientific">Mythimna loreyi</name>
    <dbReference type="NCBI Taxonomy" id="667449"/>
    <lineage>
        <taxon>Eukaryota</taxon>
        <taxon>Metazoa</taxon>
        <taxon>Ecdysozoa</taxon>
        <taxon>Arthropoda</taxon>
        <taxon>Hexapoda</taxon>
        <taxon>Insecta</taxon>
        <taxon>Pterygota</taxon>
        <taxon>Neoptera</taxon>
        <taxon>Endopterygota</taxon>
        <taxon>Lepidoptera</taxon>
        <taxon>Glossata</taxon>
        <taxon>Ditrysia</taxon>
        <taxon>Noctuoidea</taxon>
        <taxon>Noctuidae</taxon>
        <taxon>Noctuinae</taxon>
        <taxon>Hadenini</taxon>
        <taxon>Mythimna</taxon>
    </lineage>
</organism>
<gene>
    <name evidence="1" type="ORF">PYW08_015807</name>
</gene>
<keyword evidence="2" id="KW-1185">Reference proteome</keyword>
<dbReference type="EMBL" id="CM056784">
    <property type="protein sequence ID" value="KAJ8724333.1"/>
    <property type="molecule type" value="Genomic_DNA"/>
</dbReference>
<accession>A0ACC2QWU6</accession>
<protein>
    <submittedName>
        <fullName evidence="1">Uncharacterized protein</fullName>
    </submittedName>
</protein>
<sequence length="567" mass="63869">MKFPLLVVLSFIIVLLLNQSESRIQFSVPHTFNFTFEIGDNQQESDENTSTFSEIFSKAFQTRKDGEGYLLEDIIHKIIGSEESKEYNLNEDIINLVSSTTTPHPLVQHGYPAEFHTVITDDKLVQEESKEYAHPNEDLIKLMSSMTTPQPLVQHGYPAESHTVVTDDNIVPEESKEYAHPNEDPIILMASMTTPQLIALHGYPSESHTIVTDDGYILTIHRIPYSRTSKDKTSPKKTVLLHHGLFGSSAHWIITGPTKSLGYILSDAGYDVWMANVRGNTYSRAHVSKDVNSREFWNFSFHEVSQHDLPAVIDYITEVKGSDVKIDYIGHSMGTTVLFAMLSTKTQYNKVLRAGFALAPVAYMTNIESTFKNLAKYSNIIEYLLEILGGDKEVLPHNPQVKWLSKNSHELMNLDVEELFEGSLSFLLGRCNKTLMPLFLSHIIAGASTKTLVHYAQEIQQNGKFQMFDYGEAHNLKEYGTVSPPQYPLYKITLPIALFSAESDSLSTVVDASQLLKQLVNPIEHYIVPLTEFGHGDFLFANDAPTLVYARLLQLLENGVSDQNFKK</sequence>
<dbReference type="Proteomes" id="UP001231649">
    <property type="component" value="Chromosome 8"/>
</dbReference>
<evidence type="ECO:0000313" key="2">
    <source>
        <dbReference type="Proteomes" id="UP001231649"/>
    </source>
</evidence>
<evidence type="ECO:0000313" key="1">
    <source>
        <dbReference type="EMBL" id="KAJ8724333.1"/>
    </source>
</evidence>
<name>A0ACC2QWU6_9NEOP</name>
<reference evidence="1" key="1">
    <citation type="submission" date="2023-03" db="EMBL/GenBank/DDBJ databases">
        <title>Chromosome-level genomes of two armyworms, Mythimna separata and Mythimna loreyi, provide insights into the biosynthesis and reception of sex pheromones.</title>
        <authorList>
            <person name="Zhao H."/>
        </authorList>
    </citation>
    <scope>NUCLEOTIDE SEQUENCE</scope>
    <source>
        <strain evidence="1">BeijingLab</strain>
    </source>
</reference>
<proteinExistence type="predicted"/>